<evidence type="ECO:0000313" key="2">
    <source>
        <dbReference type="EMBL" id="KRH92914.1"/>
    </source>
</evidence>
<evidence type="ECO:0000313" key="3">
    <source>
        <dbReference type="Proteomes" id="UP000051530"/>
    </source>
</evidence>
<dbReference type="VEuPathDB" id="MicrosporidiaDB:M153_21050001207"/>
<keyword evidence="1" id="KW-0812">Transmembrane</keyword>
<feature type="transmembrane region" description="Helical" evidence="1">
    <location>
        <begin position="12"/>
        <end position="45"/>
    </location>
</feature>
<gene>
    <name evidence="2" type="ORF">M153_21050001207</name>
</gene>
<keyword evidence="3" id="KW-1185">Reference proteome</keyword>
<name>A0A0R0LU18_9MICR</name>
<feature type="transmembrane region" description="Helical" evidence="1">
    <location>
        <begin position="77"/>
        <end position="99"/>
    </location>
</feature>
<sequence>MSYDSISSLYSYMLLLYFIFYCSNLIKTFFIALSLHVIIVFYILLLYYHMTAFHCFIFTCLYDIFTFYCFNVIKMFFIVLSLHVIALLSYDSISLLYIYM</sequence>
<dbReference type="Proteomes" id="UP000051530">
    <property type="component" value="Unassembled WGS sequence"/>
</dbReference>
<protein>
    <submittedName>
        <fullName evidence="2">Uncharacterized protein</fullName>
    </submittedName>
</protein>
<evidence type="ECO:0000256" key="1">
    <source>
        <dbReference type="SAM" id="Phobius"/>
    </source>
</evidence>
<dbReference type="AlphaFoldDB" id="A0A0R0LU18"/>
<dbReference type="EMBL" id="LGUB01000593">
    <property type="protein sequence ID" value="KRH92914.1"/>
    <property type="molecule type" value="Genomic_DNA"/>
</dbReference>
<accession>A0A0R0LU18</accession>
<keyword evidence="1" id="KW-1133">Transmembrane helix</keyword>
<keyword evidence="1" id="KW-0472">Membrane</keyword>
<feature type="transmembrane region" description="Helical" evidence="1">
    <location>
        <begin position="51"/>
        <end position="70"/>
    </location>
</feature>
<reference evidence="2 3" key="1">
    <citation type="submission" date="2015-07" db="EMBL/GenBank/DDBJ databases">
        <title>The genome of Pseudoloma neurophilia, a relevant intracellular parasite of the zebrafish.</title>
        <authorList>
            <person name="Ndikumana S."/>
            <person name="Pelin A."/>
            <person name="Sanders J."/>
            <person name="Corradi N."/>
        </authorList>
    </citation>
    <scope>NUCLEOTIDE SEQUENCE [LARGE SCALE GENOMIC DNA]</scope>
    <source>
        <strain evidence="2 3">MK1</strain>
    </source>
</reference>
<organism evidence="2 3">
    <name type="scientific">Pseudoloma neurophilia</name>
    <dbReference type="NCBI Taxonomy" id="146866"/>
    <lineage>
        <taxon>Eukaryota</taxon>
        <taxon>Fungi</taxon>
        <taxon>Fungi incertae sedis</taxon>
        <taxon>Microsporidia</taxon>
        <taxon>Pseudoloma</taxon>
    </lineage>
</organism>
<proteinExistence type="predicted"/>
<comment type="caution">
    <text evidence="2">The sequence shown here is derived from an EMBL/GenBank/DDBJ whole genome shotgun (WGS) entry which is preliminary data.</text>
</comment>